<evidence type="ECO:0000313" key="13">
    <source>
        <dbReference type="EMBL" id="AWM78151.1"/>
    </source>
</evidence>
<evidence type="ECO:0000256" key="8">
    <source>
        <dbReference type="ARBA" id="ARBA00023136"/>
    </source>
</evidence>
<evidence type="ECO:0000256" key="10">
    <source>
        <dbReference type="SAM" id="Phobius"/>
    </source>
</evidence>
<name>A0A2Z3HXU2_9CAUL</name>
<gene>
    <name evidence="13" type="ORF">HYN04_10510</name>
</gene>
<keyword evidence="8 10" id="KW-0472">Membrane</keyword>
<dbReference type="Gene3D" id="1.20.1510.10">
    <property type="entry name" value="Cation efflux protein transmembrane domain"/>
    <property type="match status" value="1"/>
</dbReference>
<protein>
    <submittedName>
        <fullName evidence="13">Cation transporter</fullName>
    </submittedName>
</protein>
<keyword evidence="4 10" id="KW-0812">Transmembrane</keyword>
<evidence type="ECO:0000256" key="5">
    <source>
        <dbReference type="ARBA" id="ARBA00022906"/>
    </source>
</evidence>
<dbReference type="InterPro" id="IPR002524">
    <property type="entry name" value="Cation_efflux"/>
</dbReference>
<evidence type="ECO:0000256" key="7">
    <source>
        <dbReference type="ARBA" id="ARBA00023065"/>
    </source>
</evidence>
<feature type="transmembrane region" description="Helical" evidence="10">
    <location>
        <begin position="194"/>
        <end position="216"/>
    </location>
</feature>
<dbReference type="RefSeq" id="WP_110450717.1">
    <property type="nucleotide sequence ID" value="NZ_CP029479.1"/>
</dbReference>
<dbReference type="EMBL" id="CP029479">
    <property type="protein sequence ID" value="AWM78151.1"/>
    <property type="molecule type" value="Genomic_DNA"/>
</dbReference>
<dbReference type="Proteomes" id="UP000247763">
    <property type="component" value="Chromosome"/>
</dbReference>
<comment type="subcellular location">
    <subcellularLocation>
        <location evidence="1">Membrane</location>
        <topology evidence="1">Multi-pass membrane protein</topology>
    </subcellularLocation>
</comment>
<comment type="similarity">
    <text evidence="2">Belongs to the cation diffusion facilitator (CDF) transporter (TC 2.A.4) family. SLC30A subfamily.</text>
</comment>
<keyword evidence="3" id="KW-0813">Transport</keyword>
<organism evidence="13 14">
    <name type="scientific">Phenylobacterium parvum</name>
    <dbReference type="NCBI Taxonomy" id="2201350"/>
    <lineage>
        <taxon>Bacteria</taxon>
        <taxon>Pseudomonadati</taxon>
        <taxon>Pseudomonadota</taxon>
        <taxon>Alphaproteobacteria</taxon>
        <taxon>Caulobacterales</taxon>
        <taxon>Caulobacteraceae</taxon>
        <taxon>Phenylobacterium</taxon>
    </lineage>
</organism>
<feature type="transmembrane region" description="Helical" evidence="10">
    <location>
        <begin position="94"/>
        <end position="110"/>
    </location>
</feature>
<evidence type="ECO:0000256" key="4">
    <source>
        <dbReference type="ARBA" id="ARBA00022692"/>
    </source>
</evidence>
<evidence type="ECO:0000256" key="9">
    <source>
        <dbReference type="SAM" id="MobiDB-lite"/>
    </source>
</evidence>
<dbReference type="KEGG" id="phb:HYN04_10510"/>
<feature type="transmembrane region" description="Helical" evidence="10">
    <location>
        <begin position="222"/>
        <end position="243"/>
    </location>
</feature>
<dbReference type="SUPFAM" id="SSF161111">
    <property type="entry name" value="Cation efflux protein transmembrane domain-like"/>
    <property type="match status" value="1"/>
</dbReference>
<dbReference type="GO" id="GO:0005886">
    <property type="term" value="C:plasma membrane"/>
    <property type="evidence" value="ECO:0007669"/>
    <property type="project" value="TreeGrafter"/>
</dbReference>
<feature type="transmembrane region" description="Helical" evidence="10">
    <location>
        <begin position="122"/>
        <end position="146"/>
    </location>
</feature>
<dbReference type="InterPro" id="IPR058533">
    <property type="entry name" value="Cation_efflux_TM"/>
</dbReference>
<evidence type="ECO:0000259" key="12">
    <source>
        <dbReference type="Pfam" id="PF16916"/>
    </source>
</evidence>
<evidence type="ECO:0000256" key="6">
    <source>
        <dbReference type="ARBA" id="ARBA00022989"/>
    </source>
</evidence>
<dbReference type="PANTHER" id="PTHR11562:SF17">
    <property type="entry name" value="RE54080P-RELATED"/>
    <property type="match status" value="1"/>
</dbReference>
<sequence>MPHDAPQHEHKHDHPHDHAPGRAHPGRPHHGHGHGHHGHGHHGHGHHGHGAPPADFTGAFALGILLNAGFVAVEATVGFATGSLALLADAGHNAADVLSLVLAWGAAVLARRRPGARHTYGLGKATIMASVTNGILLVAAVGAIGWEAVQRLAAPGPVAAGPVLITAAVGVVINTLTALLFLRGQNDLNVRGAFLHMIADAAVSAAVVVSAGLMLLTGGLHWLDPVLSLVIVAVILSGAWGLLRDSASMAMDAAPAGIDVGEVRAWLAARPGVSEVHDLHVWSLSTTRTALTAHLVRPEGGSSDAFLAETARGLEAIFRIDHATLQVETGELDCELAPDEVV</sequence>
<feature type="domain" description="Cation efflux protein transmembrane" evidence="11">
    <location>
        <begin position="62"/>
        <end position="249"/>
    </location>
</feature>
<feature type="compositionally biased region" description="Basic and acidic residues" evidence="9">
    <location>
        <begin position="1"/>
        <end position="20"/>
    </location>
</feature>
<feature type="region of interest" description="Disordered" evidence="9">
    <location>
        <begin position="1"/>
        <end position="52"/>
    </location>
</feature>
<feature type="transmembrane region" description="Helical" evidence="10">
    <location>
        <begin position="64"/>
        <end position="88"/>
    </location>
</feature>
<dbReference type="OrthoDB" id="9809646at2"/>
<dbReference type="Pfam" id="PF01545">
    <property type="entry name" value="Cation_efflux"/>
    <property type="match status" value="1"/>
</dbReference>
<keyword evidence="5" id="KW-0862">Zinc</keyword>
<feature type="compositionally biased region" description="Basic residues" evidence="9">
    <location>
        <begin position="24"/>
        <end position="49"/>
    </location>
</feature>
<keyword evidence="5" id="KW-0864">Zinc transport</keyword>
<feature type="domain" description="Cation efflux protein cytoplasmic" evidence="12">
    <location>
        <begin position="256"/>
        <end position="328"/>
    </location>
</feature>
<dbReference type="Pfam" id="PF16916">
    <property type="entry name" value="ZT_dimer"/>
    <property type="match status" value="1"/>
</dbReference>
<dbReference type="InterPro" id="IPR027469">
    <property type="entry name" value="Cation_efflux_TMD_sf"/>
</dbReference>
<evidence type="ECO:0000313" key="14">
    <source>
        <dbReference type="Proteomes" id="UP000247763"/>
    </source>
</evidence>
<feature type="transmembrane region" description="Helical" evidence="10">
    <location>
        <begin position="158"/>
        <end position="182"/>
    </location>
</feature>
<dbReference type="NCBIfam" id="TIGR01297">
    <property type="entry name" value="CDF"/>
    <property type="match status" value="1"/>
</dbReference>
<dbReference type="AlphaFoldDB" id="A0A2Z3HXU2"/>
<dbReference type="PANTHER" id="PTHR11562">
    <property type="entry name" value="CATION EFFLUX PROTEIN/ ZINC TRANSPORTER"/>
    <property type="match status" value="1"/>
</dbReference>
<accession>A0A2Z3HXU2</accession>
<dbReference type="GO" id="GO:0005385">
    <property type="term" value="F:zinc ion transmembrane transporter activity"/>
    <property type="evidence" value="ECO:0007669"/>
    <property type="project" value="TreeGrafter"/>
</dbReference>
<evidence type="ECO:0000256" key="1">
    <source>
        <dbReference type="ARBA" id="ARBA00004141"/>
    </source>
</evidence>
<evidence type="ECO:0000256" key="3">
    <source>
        <dbReference type="ARBA" id="ARBA00022448"/>
    </source>
</evidence>
<dbReference type="InterPro" id="IPR036837">
    <property type="entry name" value="Cation_efflux_CTD_sf"/>
</dbReference>
<keyword evidence="14" id="KW-1185">Reference proteome</keyword>
<keyword evidence="6 10" id="KW-1133">Transmembrane helix</keyword>
<dbReference type="InterPro" id="IPR050681">
    <property type="entry name" value="CDF/SLC30A"/>
</dbReference>
<evidence type="ECO:0000256" key="2">
    <source>
        <dbReference type="ARBA" id="ARBA00008873"/>
    </source>
</evidence>
<keyword evidence="7" id="KW-0406">Ion transport</keyword>
<proteinExistence type="inferred from homology"/>
<dbReference type="SUPFAM" id="SSF160240">
    <property type="entry name" value="Cation efflux protein cytoplasmic domain-like"/>
    <property type="match status" value="1"/>
</dbReference>
<dbReference type="InterPro" id="IPR027470">
    <property type="entry name" value="Cation_efflux_CTD"/>
</dbReference>
<evidence type="ECO:0000259" key="11">
    <source>
        <dbReference type="Pfam" id="PF01545"/>
    </source>
</evidence>
<reference evidence="14" key="1">
    <citation type="submission" date="2018-05" db="EMBL/GenBank/DDBJ databases">
        <title>Genome sequencing of Phenylobacterium sp. HYN0004.</title>
        <authorList>
            <person name="Yi H."/>
            <person name="Baek C."/>
        </authorList>
    </citation>
    <scope>NUCLEOTIDE SEQUENCE [LARGE SCALE GENOMIC DNA]</scope>
    <source>
        <strain evidence="14">HYN0004</strain>
    </source>
</reference>